<dbReference type="PhylomeDB" id="A0A068U3I7"/>
<protein>
    <recommendedName>
        <fullName evidence="13">Sodium/calcium exchanger membrane region domain-containing protein</fullName>
    </recommendedName>
</protein>
<evidence type="ECO:0000256" key="12">
    <source>
        <dbReference type="SAM" id="Phobius"/>
    </source>
</evidence>
<evidence type="ECO:0000256" key="9">
    <source>
        <dbReference type="ARBA" id="ARBA00023136"/>
    </source>
</evidence>
<feature type="transmembrane region" description="Helical" evidence="12">
    <location>
        <begin position="750"/>
        <end position="771"/>
    </location>
</feature>
<evidence type="ECO:0000256" key="6">
    <source>
        <dbReference type="ARBA" id="ARBA00022958"/>
    </source>
</evidence>
<keyword evidence="7 12" id="KW-1133">Transmembrane helix</keyword>
<dbReference type="InterPro" id="IPR004837">
    <property type="entry name" value="NaCa_Exmemb"/>
</dbReference>
<dbReference type="GO" id="GO:0006813">
    <property type="term" value="P:potassium ion transport"/>
    <property type="evidence" value="ECO:0007669"/>
    <property type="project" value="UniProtKB-KW"/>
</dbReference>
<feature type="transmembrane region" description="Helical" evidence="12">
    <location>
        <begin position="264"/>
        <end position="283"/>
    </location>
</feature>
<feature type="domain" description="Sodium/calcium exchanger membrane region" evidence="13">
    <location>
        <begin position="615"/>
        <end position="765"/>
    </location>
</feature>
<proteinExistence type="inferred from homology"/>
<dbReference type="InParanoid" id="A0A068U3I7"/>
<evidence type="ECO:0000259" key="13">
    <source>
        <dbReference type="Pfam" id="PF01699"/>
    </source>
</evidence>
<feature type="transmembrane region" description="Helical" evidence="12">
    <location>
        <begin position="143"/>
        <end position="160"/>
    </location>
</feature>
<keyword evidence="6" id="KW-0630">Potassium</keyword>
<dbReference type="AlphaFoldDB" id="A0A068U3I7"/>
<comment type="subcellular location">
    <subcellularLocation>
        <location evidence="1">Membrane</location>
        <topology evidence="1">Multi-pass membrane protein</topology>
    </subcellularLocation>
</comment>
<evidence type="ECO:0000256" key="11">
    <source>
        <dbReference type="ARBA" id="ARBA00038187"/>
    </source>
</evidence>
<feature type="transmembrane region" description="Helical" evidence="12">
    <location>
        <begin position="722"/>
        <end position="743"/>
    </location>
</feature>
<dbReference type="OrthoDB" id="407410at2759"/>
<dbReference type="InterPro" id="IPR051359">
    <property type="entry name" value="CaCA_antiporter"/>
</dbReference>
<dbReference type="EMBL" id="HG739093">
    <property type="protein sequence ID" value="CDP03076.1"/>
    <property type="molecule type" value="Genomic_DNA"/>
</dbReference>
<evidence type="ECO:0000313" key="15">
    <source>
        <dbReference type="Proteomes" id="UP000295252"/>
    </source>
</evidence>
<feature type="transmembrane region" description="Helical" evidence="12">
    <location>
        <begin position="679"/>
        <end position="702"/>
    </location>
</feature>
<accession>A0A068U3I7</accession>
<dbReference type="GO" id="GO:0006814">
    <property type="term" value="P:sodium ion transport"/>
    <property type="evidence" value="ECO:0007669"/>
    <property type="project" value="UniProtKB-KW"/>
</dbReference>
<evidence type="ECO:0000256" key="3">
    <source>
        <dbReference type="ARBA" id="ARBA00022449"/>
    </source>
</evidence>
<keyword evidence="3" id="KW-0050">Antiport</keyword>
<keyword evidence="9 12" id="KW-0472">Membrane</keyword>
<sequence length="778" mass="85245">MQINPRMHSFSQYTINNSEKPSSISSSPFPFHPRKRAKKKTTQILPLLHLHLSQVQTLHLIVFFFLGTVELFSSIPQFVSCRFLYCLIALQRRLACMLVNIQLLSFNPFLLSFCDLFFFLGGGSELKTMNILTCFSFCKPTKFRGSFNVMSFLVLLFLLAHHREILQSPFSDKSSPILSHIWISKSQDFEDKASGIEVIRRKTQENSVENGVLTTNKSPSLICSGLYNHTGYGTKCEYLRANPQCNSGGFFNYILFFYCVCQKFSALGSVILGIWLVVLFYLLGNTAADYFCCSLEKLSNLLKLPPTVAGVTLLPLGNGAPDVFSSIAAFVGRDSGEVGLNSVLGGAVFVVCVVVGTVSLCVSERNVRIDKKCFIRDVCFFLVALGALLVILIVGDVTVGGAIGFVSIYVVYALFVAASEVIKKYPWSCKPNSADSLLLPVSGNRLANEAVESESVQTPLLQSDSAEASTSLQDKLPHWMWASNVAIYSNEVIKVSGTGSPKFLWGWNEEDTVSDQSPFSCSKLCSWLELPLTIPRRSTIPIVDEERWSKGYAVASAFLAPLLLAFLWNTRDDVSFLAKATVYLAGAVVGGTLGVLAFVYTKADHPPQRFVLPWVLGGFLMSIVWFYIVANELVALLVAFGVIFGIQPSLLALTVMAWGNSMGDLMSNVALAMNGGDGVQIAMSGCFAGPMFNTLAGLGISLLLGAWSDRPSSYVVPRDSSLYFTLGFVVLGLVWSLAVLPWNNMRPTKLLGMGLMVIYLLFLSFRASLALNDESMSG</sequence>
<dbReference type="STRING" id="49390.A0A068U3I7"/>
<evidence type="ECO:0000313" key="14">
    <source>
        <dbReference type="EMBL" id="CDP03076.1"/>
    </source>
</evidence>
<name>A0A068U3I7_COFCA</name>
<evidence type="ECO:0000256" key="8">
    <source>
        <dbReference type="ARBA" id="ARBA00023053"/>
    </source>
</evidence>
<dbReference type="GO" id="GO:0008324">
    <property type="term" value="F:monoatomic cation transmembrane transporter activity"/>
    <property type="evidence" value="ECO:0007669"/>
    <property type="project" value="TreeGrafter"/>
</dbReference>
<dbReference type="Gene3D" id="1.20.1420.30">
    <property type="entry name" value="NCX, central ion-binding region"/>
    <property type="match status" value="2"/>
</dbReference>
<evidence type="ECO:0000256" key="2">
    <source>
        <dbReference type="ARBA" id="ARBA00022448"/>
    </source>
</evidence>
<gene>
    <name evidence="14" type="ORF">GSCOC_T00041557001</name>
</gene>
<dbReference type="OMA" id="CASDYLC"/>
<feature type="transmembrane region" description="Helical" evidence="12">
    <location>
        <begin position="634"/>
        <end position="658"/>
    </location>
</feature>
<reference evidence="15" key="1">
    <citation type="journal article" date="2014" name="Science">
        <title>The coffee genome provides insight into the convergent evolution of caffeine biosynthesis.</title>
        <authorList>
            <person name="Denoeud F."/>
            <person name="Carretero-Paulet L."/>
            <person name="Dereeper A."/>
            <person name="Droc G."/>
            <person name="Guyot R."/>
            <person name="Pietrella M."/>
            <person name="Zheng C."/>
            <person name="Alberti A."/>
            <person name="Anthony F."/>
            <person name="Aprea G."/>
            <person name="Aury J.M."/>
            <person name="Bento P."/>
            <person name="Bernard M."/>
            <person name="Bocs S."/>
            <person name="Campa C."/>
            <person name="Cenci A."/>
            <person name="Combes M.C."/>
            <person name="Crouzillat D."/>
            <person name="Da Silva C."/>
            <person name="Daddiego L."/>
            <person name="De Bellis F."/>
            <person name="Dussert S."/>
            <person name="Garsmeur O."/>
            <person name="Gayraud T."/>
            <person name="Guignon V."/>
            <person name="Jahn K."/>
            <person name="Jamilloux V."/>
            <person name="Joet T."/>
            <person name="Labadie K."/>
            <person name="Lan T."/>
            <person name="Leclercq J."/>
            <person name="Lepelley M."/>
            <person name="Leroy T."/>
            <person name="Li L.T."/>
            <person name="Librado P."/>
            <person name="Lopez L."/>
            <person name="Munoz A."/>
            <person name="Noel B."/>
            <person name="Pallavicini A."/>
            <person name="Perrotta G."/>
            <person name="Poncet V."/>
            <person name="Pot D."/>
            <person name="Priyono X."/>
            <person name="Rigoreau M."/>
            <person name="Rouard M."/>
            <person name="Rozas J."/>
            <person name="Tranchant-Dubreuil C."/>
            <person name="VanBuren R."/>
            <person name="Zhang Q."/>
            <person name="Andrade A.C."/>
            <person name="Argout X."/>
            <person name="Bertrand B."/>
            <person name="de Kochko A."/>
            <person name="Graziosi G."/>
            <person name="Henry R.J."/>
            <person name="Jayarama X."/>
            <person name="Ming R."/>
            <person name="Nagai C."/>
            <person name="Rounsley S."/>
            <person name="Sankoff D."/>
            <person name="Giuliano G."/>
            <person name="Albert V.A."/>
            <person name="Wincker P."/>
            <person name="Lashermes P."/>
        </authorList>
    </citation>
    <scope>NUCLEOTIDE SEQUENCE [LARGE SCALE GENOMIC DNA]</scope>
    <source>
        <strain evidence="15">cv. DH200-94</strain>
    </source>
</reference>
<keyword evidence="10" id="KW-0739">Sodium transport</keyword>
<dbReference type="PANTHER" id="PTHR12266">
    <property type="entry name" value="NA+/CA2+ K+ INDEPENDENT EXCHANGER"/>
    <property type="match status" value="1"/>
</dbReference>
<dbReference type="GO" id="GO:0016020">
    <property type="term" value="C:membrane"/>
    <property type="evidence" value="ECO:0007669"/>
    <property type="project" value="UniProtKB-SubCell"/>
</dbReference>
<keyword evidence="2" id="KW-0813">Transport</keyword>
<comment type="similarity">
    <text evidence="11">Belongs to the Ca(2+):cation antiporter (CaCA) (TC 2.A.19) family. Cation/calcium exchanger (CCX) subfamily.</text>
</comment>
<evidence type="ECO:0000256" key="7">
    <source>
        <dbReference type="ARBA" id="ARBA00022989"/>
    </source>
</evidence>
<keyword evidence="15" id="KW-1185">Reference proteome</keyword>
<feature type="transmembrane region" description="Helical" evidence="12">
    <location>
        <begin position="103"/>
        <end position="123"/>
    </location>
</feature>
<evidence type="ECO:0000256" key="1">
    <source>
        <dbReference type="ARBA" id="ARBA00004141"/>
    </source>
</evidence>
<dbReference type="Gramene" id="CDP03076">
    <property type="protein sequence ID" value="CDP03076"/>
    <property type="gene ID" value="GSCOC_T00041557001"/>
</dbReference>
<dbReference type="Pfam" id="PF01699">
    <property type="entry name" value="Na_Ca_ex"/>
    <property type="match status" value="2"/>
</dbReference>
<keyword evidence="8" id="KW-0915">Sodium</keyword>
<feature type="transmembrane region" description="Helical" evidence="12">
    <location>
        <begin position="374"/>
        <end position="395"/>
    </location>
</feature>
<evidence type="ECO:0000256" key="10">
    <source>
        <dbReference type="ARBA" id="ARBA00023201"/>
    </source>
</evidence>
<feature type="transmembrane region" description="Helical" evidence="12">
    <location>
        <begin position="580"/>
        <end position="599"/>
    </location>
</feature>
<keyword evidence="5 12" id="KW-0812">Transmembrane</keyword>
<dbReference type="PANTHER" id="PTHR12266:SF26">
    <property type="entry name" value="CATION_CALCIUM EXCHANGER 3-LIKE"/>
    <property type="match status" value="1"/>
</dbReference>
<feature type="domain" description="Sodium/calcium exchanger membrane region" evidence="13">
    <location>
        <begin position="273"/>
        <end position="416"/>
    </location>
</feature>
<feature type="transmembrane region" description="Helical" evidence="12">
    <location>
        <begin position="401"/>
        <end position="422"/>
    </location>
</feature>
<keyword evidence="4" id="KW-0633">Potassium transport</keyword>
<dbReference type="InterPro" id="IPR044880">
    <property type="entry name" value="NCX_ion-bd_dom_sf"/>
</dbReference>
<feature type="transmembrane region" description="Helical" evidence="12">
    <location>
        <begin position="343"/>
        <end position="362"/>
    </location>
</feature>
<feature type="transmembrane region" description="Helical" evidence="12">
    <location>
        <begin position="611"/>
        <end position="628"/>
    </location>
</feature>
<dbReference type="GO" id="GO:0015297">
    <property type="term" value="F:antiporter activity"/>
    <property type="evidence" value="ECO:0007669"/>
    <property type="project" value="UniProtKB-KW"/>
</dbReference>
<organism evidence="14 15">
    <name type="scientific">Coffea canephora</name>
    <name type="common">Robusta coffee</name>
    <dbReference type="NCBI Taxonomy" id="49390"/>
    <lineage>
        <taxon>Eukaryota</taxon>
        <taxon>Viridiplantae</taxon>
        <taxon>Streptophyta</taxon>
        <taxon>Embryophyta</taxon>
        <taxon>Tracheophyta</taxon>
        <taxon>Spermatophyta</taxon>
        <taxon>Magnoliopsida</taxon>
        <taxon>eudicotyledons</taxon>
        <taxon>Gunneridae</taxon>
        <taxon>Pentapetalae</taxon>
        <taxon>asterids</taxon>
        <taxon>lamiids</taxon>
        <taxon>Gentianales</taxon>
        <taxon>Rubiaceae</taxon>
        <taxon>Ixoroideae</taxon>
        <taxon>Gardenieae complex</taxon>
        <taxon>Bertiereae - Coffeeae clade</taxon>
        <taxon>Coffeeae</taxon>
        <taxon>Coffea</taxon>
    </lineage>
</organism>
<evidence type="ECO:0000256" key="5">
    <source>
        <dbReference type="ARBA" id="ARBA00022692"/>
    </source>
</evidence>
<dbReference type="Proteomes" id="UP000295252">
    <property type="component" value="Chromosome VIII"/>
</dbReference>
<evidence type="ECO:0000256" key="4">
    <source>
        <dbReference type="ARBA" id="ARBA00022538"/>
    </source>
</evidence>
<keyword evidence="10" id="KW-0406">Ion transport</keyword>